<comment type="caution">
    <text evidence="2">The sequence shown here is derived from an EMBL/GenBank/DDBJ whole genome shotgun (WGS) entry which is preliminary data.</text>
</comment>
<dbReference type="Proteomes" id="UP001589575">
    <property type="component" value="Unassembled WGS sequence"/>
</dbReference>
<evidence type="ECO:0000313" key="2">
    <source>
        <dbReference type="EMBL" id="MFB9074363.1"/>
    </source>
</evidence>
<gene>
    <name evidence="2" type="ORF">ACFFX0_25475</name>
</gene>
<proteinExistence type="predicted"/>
<sequence length="44" mass="4586">MPESRGPTPEPFGHGCEYATSCPGPVGRRVRSAGRSRDGTGSKP</sequence>
<evidence type="ECO:0000256" key="1">
    <source>
        <dbReference type="SAM" id="MobiDB-lite"/>
    </source>
</evidence>
<reference evidence="2 3" key="1">
    <citation type="submission" date="2024-09" db="EMBL/GenBank/DDBJ databases">
        <authorList>
            <person name="Sun Q."/>
            <person name="Mori K."/>
        </authorList>
    </citation>
    <scope>NUCLEOTIDE SEQUENCE [LARGE SCALE GENOMIC DNA]</scope>
    <source>
        <strain evidence="2 3">CCM 7609</strain>
    </source>
</reference>
<accession>A0ABV5G5Y3</accession>
<evidence type="ECO:0000313" key="3">
    <source>
        <dbReference type="Proteomes" id="UP001589575"/>
    </source>
</evidence>
<feature type="region of interest" description="Disordered" evidence="1">
    <location>
        <begin position="1"/>
        <end position="44"/>
    </location>
</feature>
<dbReference type="EMBL" id="JBHMFI010000002">
    <property type="protein sequence ID" value="MFB9074363.1"/>
    <property type="molecule type" value="Genomic_DNA"/>
</dbReference>
<protein>
    <submittedName>
        <fullName evidence="2">Uncharacterized protein</fullName>
    </submittedName>
</protein>
<keyword evidence="3" id="KW-1185">Reference proteome</keyword>
<organism evidence="2 3">
    <name type="scientific">Citricoccus parietis</name>
    <dbReference type="NCBI Taxonomy" id="592307"/>
    <lineage>
        <taxon>Bacteria</taxon>
        <taxon>Bacillati</taxon>
        <taxon>Actinomycetota</taxon>
        <taxon>Actinomycetes</taxon>
        <taxon>Micrococcales</taxon>
        <taxon>Micrococcaceae</taxon>
        <taxon>Citricoccus</taxon>
    </lineage>
</organism>
<name>A0ABV5G5Y3_9MICC</name>
<feature type="compositionally biased region" description="Basic and acidic residues" evidence="1">
    <location>
        <begin position="35"/>
        <end position="44"/>
    </location>
</feature>